<feature type="region of interest" description="Disordered" evidence="1">
    <location>
        <begin position="469"/>
        <end position="532"/>
    </location>
</feature>
<name>A0A388L6V2_CHABU</name>
<dbReference type="InterPro" id="IPR027417">
    <property type="entry name" value="P-loop_NTPase"/>
</dbReference>
<feature type="compositionally biased region" description="Polar residues" evidence="1">
    <location>
        <begin position="565"/>
        <end position="576"/>
    </location>
</feature>
<feature type="compositionally biased region" description="Low complexity" evidence="1">
    <location>
        <begin position="584"/>
        <end position="595"/>
    </location>
</feature>
<dbReference type="PANTHER" id="PTHR33477:SF3">
    <property type="entry name" value="P-LOOP NTPASE DOMAIN-CONTAINING PROTEIN LPA1 HOMOLOG 1"/>
    <property type="match status" value="1"/>
</dbReference>
<feature type="compositionally biased region" description="Gly residues" evidence="1">
    <location>
        <begin position="883"/>
        <end position="899"/>
    </location>
</feature>
<evidence type="ECO:0000313" key="2">
    <source>
        <dbReference type="EMBL" id="GBG78027.1"/>
    </source>
</evidence>
<sequence>MTDNDSQRLVYIVVYDEEVGVWKGGGGGQVGNGGRSASGEQLGRHPRGSGEENGGNNSSGIIPDGRGGRRQGVSESRYTRSILASALQLMGCKPRHAHKVSALVFQMLRKRMEAESKRRARTRGLFLRGRSASAEVTTKSRLREKDPSGDTSPQPQRRAGALSTESRHLLAPDEAAPGPRADGCDERGVGVWDGIVRSVGKIGRRGGEAYHQQRHRGNSAEGTKAAISSAAWGVDGEIVERGRRMTTATPSPTSITEKEKKANPTAGSMVRIDREAFVDVVCQALNEYHYAAPNTRSDLMLACKIRERKSSVTVLLCGTSGCGKSTLASLLASRLGITTVVSSDSIRHMMRSFVSEKDNPLLWASTYHAGEFIDMDAVEAVKAPSSGRKADPEESAGSGAGSKGEMQRTGTPLPLASSCAGYAWGSRAPVRDGEMDVGIWTEAGAAAGLNGRSSEVPGNKQCLLQKEPVEGGGDVTVDDPSAASSHPPPRYRPSATEEEKDQRWHPGDSGGVNVVHGTGRIDDPTDEKSLEEDAVDRRLRRCVSGDGDWGVVGGKNDGEEDENKQGVQCTTTQNGRGSRCMMRSGISDSGASIGAERGGSLSLPTGGDVPPTSSSSSSLVGQQCGSSGGGGGGGYCGLAAGPADGATATFTSATMCGGGGSVGDFASGADKKRTIKGYKAQSEMVIDSLDRLIGTYEKRKESVVVEGVHLSLNFVMGLMKSHPSVIPFLVYISNESKHLERFAVRAKYMTLEPSRNKYVKYIRNIRTIQDYLCKRADKHLVPKVDNTNVDKSLAVIHATVFGCLRRRESGESLLDVATNTVRPVYLEYQSQYPSATVSSKGMFQLIQRKGSQKDLMALIASDGRMAGPWPVPPGTTVQTLLESGGGGGGGGVDQVGGGRATDATVPPNPNADLNVNGDAGIGTGSQMEEYGMTGGRAQVQQGQGEEQQRGRKSAERSSPAEGGGGDGAGTGDRSPRVLWSPVHLRFGGYGIAGWGSDVGGSNYSSGGESGGSSGGRLGGGGWSSRGPISTVHGAVGGVAGFQDYDLWSTSRASTSGSSSPLRGDEAMELTAAAEAAVGGGSPCRGGYYEIQDALGYYADGGQQEGMIGETVDPSSEEVEEDVGQEVGEGWEDSDAGARTKEEEGAEVGSVNESSGGSDEEQPPQQLKEAAGGMGLRWSGSRGGSVESNGREEMSEGSSGWAEDDERSESEEEYAGRVGNSKGDTASEDRWRAGGWKNSQRSKVTTAAAF</sequence>
<dbReference type="Proteomes" id="UP000265515">
    <property type="component" value="Unassembled WGS sequence"/>
</dbReference>
<keyword evidence="3" id="KW-1185">Reference proteome</keyword>
<accession>A0A388L6V2</accession>
<evidence type="ECO:0000313" key="3">
    <source>
        <dbReference type="Proteomes" id="UP000265515"/>
    </source>
</evidence>
<dbReference type="OMA" id="MLACKIR"/>
<feature type="region of interest" description="Disordered" evidence="1">
    <location>
        <begin position="25"/>
        <end position="76"/>
    </location>
</feature>
<dbReference type="Gene3D" id="3.40.50.300">
    <property type="entry name" value="P-loop containing nucleotide triphosphate hydrolases"/>
    <property type="match status" value="1"/>
</dbReference>
<dbReference type="STRING" id="69332.A0A388L6V2"/>
<feature type="region of interest" description="Disordered" evidence="1">
    <location>
        <begin position="1104"/>
        <end position="1249"/>
    </location>
</feature>
<feature type="region of interest" description="Disordered" evidence="1">
    <location>
        <begin position="1003"/>
        <end position="1024"/>
    </location>
</feature>
<feature type="region of interest" description="Disordered" evidence="1">
    <location>
        <begin position="113"/>
        <end position="185"/>
    </location>
</feature>
<dbReference type="AlphaFoldDB" id="A0A388L6V2"/>
<feature type="compositionally biased region" description="Low complexity" evidence="1">
    <location>
        <begin position="935"/>
        <end position="945"/>
    </location>
</feature>
<dbReference type="Pfam" id="PF13671">
    <property type="entry name" value="AAA_33"/>
    <property type="match status" value="1"/>
</dbReference>
<evidence type="ECO:0008006" key="4">
    <source>
        <dbReference type="Google" id="ProtNLM"/>
    </source>
</evidence>
<feature type="compositionally biased region" description="Acidic residues" evidence="1">
    <location>
        <begin position="1201"/>
        <end position="1212"/>
    </location>
</feature>
<feature type="region of interest" description="Disordered" evidence="1">
    <location>
        <begin position="383"/>
        <end position="412"/>
    </location>
</feature>
<dbReference type="PANTHER" id="PTHR33477">
    <property type="entry name" value="P-LOOP NTPASE DOMAIN-CONTAINING PROTEIN LPA1 HOMOLOG 1"/>
    <property type="match status" value="1"/>
</dbReference>
<feature type="compositionally biased region" description="Acidic residues" evidence="1">
    <location>
        <begin position="1114"/>
        <end position="1134"/>
    </location>
</feature>
<feature type="region of interest" description="Disordered" evidence="1">
    <location>
        <begin position="866"/>
        <end position="976"/>
    </location>
</feature>
<dbReference type="Gramene" id="GBG78027">
    <property type="protein sequence ID" value="GBG78027"/>
    <property type="gene ID" value="CBR_g25962"/>
</dbReference>
<feature type="compositionally biased region" description="Gly residues" evidence="1">
    <location>
        <begin position="1007"/>
        <end position="1023"/>
    </location>
</feature>
<feature type="compositionally biased region" description="Low complexity" evidence="1">
    <location>
        <begin position="1146"/>
        <end position="1156"/>
    </location>
</feature>
<protein>
    <recommendedName>
        <fullName evidence="4">Zeta toxin domain-containing protein</fullName>
    </recommendedName>
</protein>
<feature type="compositionally biased region" description="Polar residues" evidence="1">
    <location>
        <begin position="246"/>
        <end position="255"/>
    </location>
</feature>
<reference evidence="2 3" key="1">
    <citation type="journal article" date="2018" name="Cell">
        <title>The Chara Genome: Secondary Complexity and Implications for Plant Terrestrialization.</title>
        <authorList>
            <person name="Nishiyama T."/>
            <person name="Sakayama H."/>
            <person name="Vries J.D."/>
            <person name="Buschmann H."/>
            <person name="Saint-Marcoux D."/>
            <person name="Ullrich K.K."/>
            <person name="Haas F.B."/>
            <person name="Vanderstraeten L."/>
            <person name="Becker D."/>
            <person name="Lang D."/>
            <person name="Vosolsobe S."/>
            <person name="Rombauts S."/>
            <person name="Wilhelmsson P.K.I."/>
            <person name="Janitza P."/>
            <person name="Kern R."/>
            <person name="Heyl A."/>
            <person name="Rumpler F."/>
            <person name="Villalobos L.I.A.C."/>
            <person name="Clay J.M."/>
            <person name="Skokan R."/>
            <person name="Toyoda A."/>
            <person name="Suzuki Y."/>
            <person name="Kagoshima H."/>
            <person name="Schijlen E."/>
            <person name="Tajeshwar N."/>
            <person name="Catarino B."/>
            <person name="Hetherington A.J."/>
            <person name="Saltykova A."/>
            <person name="Bonnot C."/>
            <person name="Breuninger H."/>
            <person name="Symeonidi A."/>
            <person name="Radhakrishnan G.V."/>
            <person name="Van Nieuwerburgh F."/>
            <person name="Deforce D."/>
            <person name="Chang C."/>
            <person name="Karol K.G."/>
            <person name="Hedrich R."/>
            <person name="Ulvskov P."/>
            <person name="Glockner G."/>
            <person name="Delwiche C.F."/>
            <person name="Petrasek J."/>
            <person name="Van de Peer Y."/>
            <person name="Friml J."/>
            <person name="Beilby M."/>
            <person name="Dolan L."/>
            <person name="Kohara Y."/>
            <person name="Sugano S."/>
            <person name="Fujiyama A."/>
            <person name="Delaux P.-M."/>
            <person name="Quint M."/>
            <person name="TheiBen G."/>
            <person name="Hagemann M."/>
            <person name="Harholt J."/>
            <person name="Dunand C."/>
            <person name="Zachgo S."/>
            <person name="Langdale J."/>
            <person name="Maumus F."/>
            <person name="Straeten D.V.D."/>
            <person name="Gould S.B."/>
            <person name="Rensing S.A."/>
        </authorList>
    </citation>
    <scope>NUCLEOTIDE SEQUENCE [LARGE SCALE GENOMIC DNA]</scope>
    <source>
        <strain evidence="2 3">S276</strain>
    </source>
</reference>
<feature type="compositionally biased region" description="Low complexity" evidence="1">
    <location>
        <begin position="605"/>
        <end position="625"/>
    </location>
</feature>
<feature type="region of interest" description="Disordered" evidence="1">
    <location>
        <begin position="544"/>
        <end position="625"/>
    </location>
</feature>
<dbReference type="EMBL" id="BFEA01000284">
    <property type="protein sequence ID" value="GBG78027.1"/>
    <property type="molecule type" value="Genomic_DNA"/>
</dbReference>
<proteinExistence type="predicted"/>
<organism evidence="2 3">
    <name type="scientific">Chara braunii</name>
    <name type="common">Braun's stonewort</name>
    <dbReference type="NCBI Taxonomy" id="69332"/>
    <lineage>
        <taxon>Eukaryota</taxon>
        <taxon>Viridiplantae</taxon>
        <taxon>Streptophyta</taxon>
        <taxon>Charophyceae</taxon>
        <taxon>Charales</taxon>
        <taxon>Characeae</taxon>
        <taxon>Chara</taxon>
    </lineage>
</organism>
<feature type="region of interest" description="Disordered" evidence="1">
    <location>
        <begin position="245"/>
        <end position="265"/>
    </location>
</feature>
<gene>
    <name evidence="2" type="ORF">CBR_g25962</name>
</gene>
<dbReference type="OrthoDB" id="10263927at2759"/>
<feature type="compositionally biased region" description="Polar residues" evidence="1">
    <location>
        <begin position="1236"/>
        <end position="1249"/>
    </location>
</feature>
<feature type="compositionally biased region" description="Basic and acidic residues" evidence="1">
    <location>
        <begin position="495"/>
        <end position="506"/>
    </location>
</feature>
<dbReference type="SUPFAM" id="SSF52540">
    <property type="entry name" value="P-loop containing nucleoside triphosphate hydrolases"/>
    <property type="match status" value="1"/>
</dbReference>
<feature type="compositionally biased region" description="Gly residues" evidence="1">
    <location>
        <begin position="25"/>
        <end position="36"/>
    </location>
</feature>
<feature type="compositionally biased region" description="Basic and acidic residues" evidence="1">
    <location>
        <begin position="519"/>
        <end position="528"/>
    </location>
</feature>
<evidence type="ECO:0000256" key="1">
    <source>
        <dbReference type="SAM" id="MobiDB-lite"/>
    </source>
</evidence>
<feature type="compositionally biased region" description="Gly residues" evidence="1">
    <location>
        <begin position="961"/>
        <end position="970"/>
    </location>
</feature>
<comment type="caution">
    <text evidence="2">The sequence shown here is derived from an EMBL/GenBank/DDBJ whole genome shotgun (WGS) entry which is preliminary data.</text>
</comment>
<feature type="compositionally biased region" description="Basic and acidic residues" evidence="1">
    <location>
        <begin position="946"/>
        <end position="955"/>
    </location>
</feature>